<dbReference type="OrthoDB" id="230260at2"/>
<dbReference type="STRING" id="464029.SAMN02982989_0860"/>
<dbReference type="InterPro" id="IPR032807">
    <property type="entry name" value="GNVR"/>
</dbReference>
<dbReference type="PANTHER" id="PTHR32309:SF13">
    <property type="entry name" value="FERRIC ENTEROBACTIN TRANSPORT PROTEIN FEPE"/>
    <property type="match status" value="1"/>
</dbReference>
<protein>
    <submittedName>
        <fullName evidence="10">Uncharacterized protein involved in exopolysaccharide biosynthesis</fullName>
    </submittedName>
</protein>
<dbReference type="GO" id="GO:0005886">
    <property type="term" value="C:plasma membrane"/>
    <property type="evidence" value="ECO:0007669"/>
    <property type="project" value="UniProtKB-SubCell"/>
</dbReference>
<organism evidence="10 11">
    <name type="scientific">Xaviernesmea oryzae</name>
    <dbReference type="NCBI Taxonomy" id="464029"/>
    <lineage>
        <taxon>Bacteria</taxon>
        <taxon>Pseudomonadati</taxon>
        <taxon>Pseudomonadota</taxon>
        <taxon>Alphaproteobacteria</taxon>
        <taxon>Hyphomicrobiales</taxon>
        <taxon>Rhizobiaceae</taxon>
        <taxon>Rhizobium/Agrobacterium group</taxon>
        <taxon>Xaviernesmea</taxon>
    </lineage>
</organism>
<evidence type="ECO:0000313" key="10">
    <source>
        <dbReference type="EMBL" id="SMF58916.1"/>
    </source>
</evidence>
<feature type="transmembrane region" description="Helical" evidence="7">
    <location>
        <begin position="64"/>
        <end position="84"/>
    </location>
</feature>
<name>A0A1X7FUB3_9HYPH</name>
<evidence type="ECO:0000256" key="6">
    <source>
        <dbReference type="SAM" id="Coils"/>
    </source>
</evidence>
<evidence type="ECO:0000256" key="4">
    <source>
        <dbReference type="ARBA" id="ARBA00022989"/>
    </source>
</evidence>
<keyword evidence="3 7" id="KW-0812">Transmembrane</keyword>
<dbReference type="Proteomes" id="UP000192903">
    <property type="component" value="Unassembled WGS sequence"/>
</dbReference>
<dbReference type="RefSeq" id="WP_085423772.1">
    <property type="nucleotide sequence ID" value="NZ_FXAF01000008.1"/>
</dbReference>
<dbReference type="InterPro" id="IPR050445">
    <property type="entry name" value="Bact_polysacc_biosynth/exp"/>
</dbReference>
<dbReference type="Pfam" id="PF02706">
    <property type="entry name" value="Wzz"/>
    <property type="match status" value="1"/>
</dbReference>
<comment type="subcellular location">
    <subcellularLocation>
        <location evidence="1">Cell membrane</location>
        <topology evidence="1">Multi-pass membrane protein</topology>
    </subcellularLocation>
</comment>
<dbReference type="PANTHER" id="PTHR32309">
    <property type="entry name" value="TYROSINE-PROTEIN KINASE"/>
    <property type="match status" value="1"/>
</dbReference>
<dbReference type="InterPro" id="IPR003856">
    <property type="entry name" value="LPS_length_determ_N"/>
</dbReference>
<feature type="transmembrane region" description="Helical" evidence="7">
    <location>
        <begin position="463"/>
        <end position="487"/>
    </location>
</feature>
<feature type="coiled-coil region" evidence="6">
    <location>
        <begin position="228"/>
        <end position="262"/>
    </location>
</feature>
<keyword evidence="6" id="KW-0175">Coiled coil</keyword>
<proteinExistence type="predicted"/>
<gene>
    <name evidence="10" type="ORF">SAMN02982989_0860</name>
</gene>
<reference evidence="11" key="1">
    <citation type="submission" date="2017-04" db="EMBL/GenBank/DDBJ databases">
        <authorList>
            <person name="Varghese N."/>
            <person name="Submissions S."/>
        </authorList>
    </citation>
    <scope>NUCLEOTIDE SEQUENCE [LARGE SCALE GENOMIC DNA]</scope>
    <source>
        <strain evidence="11">B4P</strain>
    </source>
</reference>
<evidence type="ECO:0000256" key="1">
    <source>
        <dbReference type="ARBA" id="ARBA00004651"/>
    </source>
</evidence>
<evidence type="ECO:0000259" key="8">
    <source>
        <dbReference type="Pfam" id="PF02706"/>
    </source>
</evidence>
<dbReference type="Pfam" id="PF13807">
    <property type="entry name" value="GNVR"/>
    <property type="match status" value="1"/>
</dbReference>
<evidence type="ECO:0000259" key="9">
    <source>
        <dbReference type="Pfam" id="PF13807"/>
    </source>
</evidence>
<accession>A0A1X7FUB3</accession>
<evidence type="ECO:0000256" key="7">
    <source>
        <dbReference type="SAM" id="Phobius"/>
    </source>
</evidence>
<keyword evidence="11" id="KW-1185">Reference proteome</keyword>
<feature type="domain" description="Tyrosine-protein kinase G-rich" evidence="9">
    <location>
        <begin position="408"/>
        <end position="484"/>
    </location>
</feature>
<dbReference type="GO" id="GO:0004713">
    <property type="term" value="F:protein tyrosine kinase activity"/>
    <property type="evidence" value="ECO:0007669"/>
    <property type="project" value="TreeGrafter"/>
</dbReference>
<feature type="domain" description="Polysaccharide chain length determinant N-terminal" evidence="8">
    <location>
        <begin position="50"/>
        <end position="143"/>
    </location>
</feature>
<evidence type="ECO:0000256" key="5">
    <source>
        <dbReference type="ARBA" id="ARBA00023136"/>
    </source>
</evidence>
<keyword evidence="5 7" id="KW-0472">Membrane</keyword>
<dbReference type="EMBL" id="FXAF01000008">
    <property type="protein sequence ID" value="SMF58916.1"/>
    <property type="molecule type" value="Genomic_DNA"/>
</dbReference>
<keyword evidence="4 7" id="KW-1133">Transmembrane helix</keyword>
<feature type="coiled-coil region" evidence="6">
    <location>
        <begin position="364"/>
        <end position="398"/>
    </location>
</feature>
<evidence type="ECO:0000256" key="2">
    <source>
        <dbReference type="ARBA" id="ARBA00022475"/>
    </source>
</evidence>
<sequence length="501" mass="54290">MASSLLDYLADTPRGRASDRKDFDREWHQAEAPAAAAETVTLDKIASFMELDLRRVFVWLKTGIRLAIVLALLGAVAAAGYGIVSPPRYTVTTDVLIDPANLQVVNNDLFAAPGQVDAQLLSLGSRIRVMTSGNVLSRVVKELKLYEDPEFYKPPSAGFFTFLRRGEASKPNPELAALKALRPKVSISTDERSFIASLSVSAQTTEKAITISKAIVGAFQSELAAADAEGANRAASALDNRLEELRRDVLAAEERIEAYKRDHNLSTGENGQLVSSQTISQLNSQIVAARSRVIDAQVTYNALQKAGSTPVGSQVAVSPALAELLQRAGAMQQQFDDQRVVFGERHPSIVRLRAQLSSIREQVKVELERAASAAKSELDKANAALSELTARMAEVEGSIFNDNQSQIELRELQRDASSKAAIYESFLSRARQITEREQINTNNIRVISGALPPAGRSWPPSTAVLLIMGAIAGFILGLGLAVVRGIIADLRLPHLKPLHHS</sequence>
<evidence type="ECO:0000313" key="11">
    <source>
        <dbReference type="Proteomes" id="UP000192903"/>
    </source>
</evidence>
<dbReference type="AlphaFoldDB" id="A0A1X7FUB3"/>
<keyword evidence="2" id="KW-1003">Cell membrane</keyword>
<evidence type="ECO:0000256" key="3">
    <source>
        <dbReference type="ARBA" id="ARBA00022692"/>
    </source>
</evidence>